<dbReference type="PROSITE" id="PS00086">
    <property type="entry name" value="CYTOCHROME_P450"/>
    <property type="match status" value="1"/>
</dbReference>
<dbReference type="PRINTS" id="PR00463">
    <property type="entry name" value="EP450I"/>
</dbReference>
<keyword evidence="4 8" id="KW-0560">Oxidoreductase</keyword>
<keyword evidence="7 8" id="KW-0349">Heme</keyword>
<dbReference type="GO" id="GO:0006805">
    <property type="term" value="P:xenobiotic metabolic process"/>
    <property type="evidence" value="ECO:0007669"/>
    <property type="project" value="TreeGrafter"/>
</dbReference>
<dbReference type="InterPro" id="IPR001128">
    <property type="entry name" value="Cyt_P450"/>
</dbReference>
<dbReference type="Gene3D" id="1.10.630.10">
    <property type="entry name" value="Cytochrome P450"/>
    <property type="match status" value="1"/>
</dbReference>
<evidence type="ECO:0000313" key="9">
    <source>
        <dbReference type="EMBL" id="EKC42990.1"/>
    </source>
</evidence>
<dbReference type="SUPFAM" id="SSF48264">
    <property type="entry name" value="Cytochrome P450"/>
    <property type="match status" value="1"/>
</dbReference>
<comment type="similarity">
    <text evidence="2 8">Belongs to the cytochrome P450 family.</text>
</comment>
<sequence>MIFHHQMIIVHGYENIRELLCTQGDLFSDRPNTIINGVFNKQKGLMWASGVLWKEHATFAMATLRKFGFGTHSLQGQIMEEVDCHMGELEKKDKQSINIKSTLDASVSNVICSLLFGRRFDYKDAKFKELVISLEKMFASTNPSSPVFIFPTLHHLPMSSFGQMEKSFKEIDEFTKEMIQEHRRKFDENNINDFIDSFLMEKKRRGTGGNSTFSDEQLTIVIREIFGAGTETTSNTILWALLALIHYPKWQETLRENIETAIGQSQPKMEDKENLPNVEAFILEVQRYANVAPFGIPHAPKKDFKYNGHLFPKGTCVTFAIDSVMMDPAIFPEPLLFKPERFLDEVGNCNGEQKEKLIPFSTGPRSCIGQSLAKMELFLFLTRFLQWFKIKPEKPNCLPPFEGNLGLTNMPRSFQLILEKL</sequence>
<dbReference type="InParanoid" id="K1RN28"/>
<name>K1RN28_MAGGI</name>
<accession>K1RN28</accession>
<dbReference type="GO" id="GO:0006082">
    <property type="term" value="P:organic acid metabolic process"/>
    <property type="evidence" value="ECO:0007669"/>
    <property type="project" value="TreeGrafter"/>
</dbReference>
<protein>
    <submittedName>
        <fullName evidence="9">Cytochrome P450 2U1</fullName>
    </submittedName>
</protein>
<evidence type="ECO:0000256" key="8">
    <source>
        <dbReference type="RuleBase" id="RU000461"/>
    </source>
</evidence>
<evidence type="ECO:0000256" key="4">
    <source>
        <dbReference type="ARBA" id="ARBA00023002"/>
    </source>
</evidence>
<dbReference type="Pfam" id="PF00067">
    <property type="entry name" value="p450"/>
    <property type="match status" value="1"/>
</dbReference>
<evidence type="ECO:0000256" key="7">
    <source>
        <dbReference type="PIRSR" id="PIRSR602401-1"/>
    </source>
</evidence>
<evidence type="ECO:0000256" key="5">
    <source>
        <dbReference type="ARBA" id="ARBA00023004"/>
    </source>
</evidence>
<dbReference type="PRINTS" id="PR00385">
    <property type="entry name" value="P450"/>
</dbReference>
<gene>
    <name evidence="9" type="ORF">CGI_10023593</name>
</gene>
<dbReference type="GO" id="GO:0020037">
    <property type="term" value="F:heme binding"/>
    <property type="evidence" value="ECO:0007669"/>
    <property type="project" value="InterPro"/>
</dbReference>
<dbReference type="InterPro" id="IPR036396">
    <property type="entry name" value="Cyt_P450_sf"/>
</dbReference>
<dbReference type="GO" id="GO:0005506">
    <property type="term" value="F:iron ion binding"/>
    <property type="evidence" value="ECO:0007669"/>
    <property type="project" value="InterPro"/>
</dbReference>
<dbReference type="InterPro" id="IPR050182">
    <property type="entry name" value="Cytochrome_P450_fam2"/>
</dbReference>
<dbReference type="PANTHER" id="PTHR24300">
    <property type="entry name" value="CYTOCHROME P450 508A4-RELATED"/>
    <property type="match status" value="1"/>
</dbReference>
<dbReference type="GO" id="GO:0008395">
    <property type="term" value="F:steroid hydroxylase activity"/>
    <property type="evidence" value="ECO:0007669"/>
    <property type="project" value="TreeGrafter"/>
</dbReference>
<evidence type="ECO:0000256" key="2">
    <source>
        <dbReference type="ARBA" id="ARBA00010617"/>
    </source>
</evidence>
<dbReference type="EMBL" id="JH815876">
    <property type="protein sequence ID" value="EKC42990.1"/>
    <property type="molecule type" value="Genomic_DNA"/>
</dbReference>
<feature type="binding site" description="axial binding residue" evidence="7">
    <location>
        <position position="367"/>
    </location>
    <ligand>
        <name>heme</name>
        <dbReference type="ChEBI" id="CHEBI:30413"/>
    </ligand>
    <ligandPart>
        <name>Fe</name>
        <dbReference type="ChEBI" id="CHEBI:18248"/>
    </ligandPart>
</feature>
<dbReference type="GO" id="GO:0005737">
    <property type="term" value="C:cytoplasm"/>
    <property type="evidence" value="ECO:0007669"/>
    <property type="project" value="TreeGrafter"/>
</dbReference>
<proteinExistence type="inferred from homology"/>
<dbReference type="AlphaFoldDB" id="K1RN28"/>
<dbReference type="HOGENOM" id="CLU_001570_22_3_1"/>
<dbReference type="KEGG" id="crg:105336634"/>
<evidence type="ECO:0000256" key="6">
    <source>
        <dbReference type="ARBA" id="ARBA00023033"/>
    </source>
</evidence>
<dbReference type="InterPro" id="IPR017972">
    <property type="entry name" value="Cyt_P450_CS"/>
</dbReference>
<dbReference type="InterPro" id="IPR002401">
    <property type="entry name" value="Cyt_P450_E_grp-I"/>
</dbReference>
<comment type="cofactor">
    <cofactor evidence="1 7">
        <name>heme</name>
        <dbReference type="ChEBI" id="CHEBI:30413"/>
    </cofactor>
</comment>
<organism evidence="9">
    <name type="scientific">Magallana gigas</name>
    <name type="common">Pacific oyster</name>
    <name type="synonym">Crassostrea gigas</name>
    <dbReference type="NCBI Taxonomy" id="29159"/>
    <lineage>
        <taxon>Eukaryota</taxon>
        <taxon>Metazoa</taxon>
        <taxon>Spiralia</taxon>
        <taxon>Lophotrochozoa</taxon>
        <taxon>Mollusca</taxon>
        <taxon>Bivalvia</taxon>
        <taxon>Autobranchia</taxon>
        <taxon>Pteriomorphia</taxon>
        <taxon>Ostreida</taxon>
        <taxon>Ostreoidea</taxon>
        <taxon>Ostreidae</taxon>
        <taxon>Magallana</taxon>
    </lineage>
</organism>
<keyword evidence="6 8" id="KW-0503">Monooxygenase</keyword>
<keyword evidence="5 7" id="KW-0408">Iron</keyword>
<dbReference type="OrthoDB" id="639466at2759"/>
<reference evidence="9" key="1">
    <citation type="journal article" date="2012" name="Nature">
        <title>The oyster genome reveals stress adaptation and complexity of shell formation.</title>
        <authorList>
            <person name="Zhang G."/>
            <person name="Fang X."/>
            <person name="Guo X."/>
            <person name="Li L."/>
            <person name="Luo R."/>
            <person name="Xu F."/>
            <person name="Yang P."/>
            <person name="Zhang L."/>
            <person name="Wang X."/>
            <person name="Qi H."/>
            <person name="Xiong Z."/>
            <person name="Que H."/>
            <person name="Xie Y."/>
            <person name="Holland P.W."/>
            <person name="Paps J."/>
            <person name="Zhu Y."/>
            <person name="Wu F."/>
            <person name="Chen Y."/>
            <person name="Wang J."/>
            <person name="Peng C."/>
            <person name="Meng J."/>
            <person name="Yang L."/>
            <person name="Liu J."/>
            <person name="Wen B."/>
            <person name="Zhang N."/>
            <person name="Huang Z."/>
            <person name="Zhu Q."/>
            <person name="Feng Y."/>
            <person name="Mount A."/>
            <person name="Hedgecock D."/>
            <person name="Xu Z."/>
            <person name="Liu Y."/>
            <person name="Domazet-Loso T."/>
            <person name="Du Y."/>
            <person name="Sun X."/>
            <person name="Zhang S."/>
            <person name="Liu B."/>
            <person name="Cheng P."/>
            <person name="Jiang X."/>
            <person name="Li J."/>
            <person name="Fan D."/>
            <person name="Wang W."/>
            <person name="Fu W."/>
            <person name="Wang T."/>
            <person name="Wang B."/>
            <person name="Zhang J."/>
            <person name="Peng Z."/>
            <person name="Li Y."/>
            <person name="Li N."/>
            <person name="Wang J."/>
            <person name="Chen M."/>
            <person name="He Y."/>
            <person name="Tan F."/>
            <person name="Song X."/>
            <person name="Zheng Q."/>
            <person name="Huang R."/>
            <person name="Yang H."/>
            <person name="Du X."/>
            <person name="Chen L."/>
            <person name="Yang M."/>
            <person name="Gaffney P.M."/>
            <person name="Wang S."/>
            <person name="Luo L."/>
            <person name="She Z."/>
            <person name="Ming Y."/>
            <person name="Huang W."/>
            <person name="Zhang S."/>
            <person name="Huang B."/>
            <person name="Zhang Y."/>
            <person name="Qu T."/>
            <person name="Ni P."/>
            <person name="Miao G."/>
            <person name="Wang J."/>
            <person name="Wang Q."/>
            <person name="Steinberg C.E."/>
            <person name="Wang H."/>
            <person name="Li N."/>
            <person name="Qian L."/>
            <person name="Zhang G."/>
            <person name="Li Y."/>
            <person name="Yang H."/>
            <person name="Liu X."/>
            <person name="Wang J."/>
            <person name="Yin Y."/>
            <person name="Wang J."/>
        </authorList>
    </citation>
    <scope>NUCLEOTIDE SEQUENCE [LARGE SCALE GENOMIC DNA]</scope>
    <source>
        <strain evidence="9">05x7-T-G4-1.051#20</strain>
    </source>
</reference>
<dbReference type="GO" id="GO:0016712">
    <property type="term" value="F:oxidoreductase activity, acting on paired donors, with incorporation or reduction of molecular oxygen, reduced flavin or flavoprotein as one donor, and incorporation of one atom of oxygen"/>
    <property type="evidence" value="ECO:0007669"/>
    <property type="project" value="TreeGrafter"/>
</dbReference>
<evidence type="ECO:0000256" key="1">
    <source>
        <dbReference type="ARBA" id="ARBA00001971"/>
    </source>
</evidence>
<dbReference type="PANTHER" id="PTHR24300:SF403">
    <property type="entry name" value="CYTOCHROME P450 306A1"/>
    <property type="match status" value="1"/>
</dbReference>
<evidence type="ECO:0000256" key="3">
    <source>
        <dbReference type="ARBA" id="ARBA00022723"/>
    </source>
</evidence>
<keyword evidence="3 7" id="KW-0479">Metal-binding</keyword>
<dbReference type="FunFam" id="1.10.630.10:FF:000036">
    <property type="entry name" value="CYtochrome P450 family"/>
    <property type="match status" value="1"/>
</dbReference>